<evidence type="ECO:0000256" key="1">
    <source>
        <dbReference type="SAM" id="Phobius"/>
    </source>
</evidence>
<evidence type="ECO:0000313" key="3">
    <source>
        <dbReference type="Proteomes" id="UP000642829"/>
    </source>
</evidence>
<dbReference type="AlphaFoldDB" id="A0A8J3GCQ5"/>
<dbReference type="Proteomes" id="UP000642829">
    <property type="component" value="Unassembled WGS sequence"/>
</dbReference>
<reference evidence="2" key="2">
    <citation type="submission" date="2020-09" db="EMBL/GenBank/DDBJ databases">
        <authorList>
            <person name="Sun Q."/>
            <person name="Kim S."/>
        </authorList>
    </citation>
    <scope>NUCLEOTIDE SEQUENCE</scope>
    <source>
        <strain evidence="2">KCTC 12870</strain>
    </source>
</reference>
<sequence>MADTPPALPGSQDEDYLKSLSLAYYIVGGILAFFSLMPIMHMVMGLLILTGGLEQMTNDMANANPPFPFPPKLFGWLFFFGGTFFVIFGEAVAISIICAGRFIKQRRNYTFTFVIACIACVFFPIGTALGIFTIILLTRPNVKSLYGKS</sequence>
<reference evidence="2" key="1">
    <citation type="journal article" date="2014" name="Int. J. Syst. Evol. Microbiol.">
        <title>Complete genome sequence of Corynebacterium casei LMG S-19264T (=DSM 44701T), isolated from a smear-ripened cheese.</title>
        <authorList>
            <consortium name="US DOE Joint Genome Institute (JGI-PGF)"/>
            <person name="Walter F."/>
            <person name="Albersmeier A."/>
            <person name="Kalinowski J."/>
            <person name="Ruckert C."/>
        </authorList>
    </citation>
    <scope>NUCLEOTIDE SEQUENCE</scope>
    <source>
        <strain evidence="2">KCTC 12870</strain>
    </source>
</reference>
<name>A0A8J3GCQ5_9BACT</name>
<feature type="transmembrane region" description="Helical" evidence="1">
    <location>
        <begin position="111"/>
        <end position="137"/>
    </location>
</feature>
<keyword evidence="3" id="KW-1185">Reference proteome</keyword>
<organism evidence="2 3">
    <name type="scientific">Cerasicoccus arenae</name>
    <dbReference type="NCBI Taxonomy" id="424488"/>
    <lineage>
        <taxon>Bacteria</taxon>
        <taxon>Pseudomonadati</taxon>
        <taxon>Verrucomicrobiota</taxon>
        <taxon>Opitutia</taxon>
        <taxon>Puniceicoccales</taxon>
        <taxon>Cerasicoccaceae</taxon>
        <taxon>Cerasicoccus</taxon>
    </lineage>
</organism>
<evidence type="ECO:0008006" key="4">
    <source>
        <dbReference type="Google" id="ProtNLM"/>
    </source>
</evidence>
<feature type="transmembrane region" description="Helical" evidence="1">
    <location>
        <begin position="22"/>
        <end position="53"/>
    </location>
</feature>
<proteinExistence type="predicted"/>
<keyword evidence="1" id="KW-1133">Transmembrane helix</keyword>
<comment type="caution">
    <text evidence="2">The sequence shown here is derived from an EMBL/GenBank/DDBJ whole genome shotgun (WGS) entry which is preliminary data.</text>
</comment>
<keyword evidence="1" id="KW-0812">Transmembrane</keyword>
<evidence type="ECO:0000313" key="2">
    <source>
        <dbReference type="EMBL" id="GHB90278.1"/>
    </source>
</evidence>
<keyword evidence="1" id="KW-0472">Membrane</keyword>
<protein>
    <recommendedName>
        <fullName evidence="4">Transmembrane protein</fullName>
    </recommendedName>
</protein>
<gene>
    <name evidence="2" type="ORF">GCM10007047_01170</name>
</gene>
<dbReference type="EMBL" id="BMXG01000001">
    <property type="protein sequence ID" value="GHB90278.1"/>
    <property type="molecule type" value="Genomic_DNA"/>
</dbReference>
<accession>A0A8J3GCQ5</accession>
<feature type="transmembrane region" description="Helical" evidence="1">
    <location>
        <begin position="73"/>
        <end position="99"/>
    </location>
</feature>
<dbReference type="RefSeq" id="WP_189510736.1">
    <property type="nucleotide sequence ID" value="NZ_BMXG01000001.1"/>
</dbReference>